<dbReference type="Pfam" id="PF00155">
    <property type="entry name" value="Aminotran_1_2"/>
    <property type="match status" value="1"/>
</dbReference>
<name>A0A382BM63_9ZZZZ</name>
<keyword evidence="2" id="KW-0032">Aminotransferase</keyword>
<dbReference type="PANTHER" id="PTHR43643:SF3">
    <property type="entry name" value="HISTIDINOL-PHOSPHATE AMINOTRANSFERASE"/>
    <property type="match status" value="1"/>
</dbReference>
<dbReference type="Gene3D" id="3.40.640.10">
    <property type="entry name" value="Type I PLP-dependent aspartate aminotransferase-like (Major domain)"/>
    <property type="match status" value="1"/>
</dbReference>
<dbReference type="InterPro" id="IPR015424">
    <property type="entry name" value="PyrdxlP-dep_Trfase"/>
</dbReference>
<evidence type="ECO:0000256" key="4">
    <source>
        <dbReference type="ARBA" id="ARBA00022898"/>
    </source>
</evidence>
<dbReference type="EMBL" id="UINC01030412">
    <property type="protein sequence ID" value="SVB14774.1"/>
    <property type="molecule type" value="Genomic_DNA"/>
</dbReference>
<keyword evidence="4" id="KW-0663">Pyridoxal phosphate</keyword>
<dbReference type="PROSITE" id="PS00599">
    <property type="entry name" value="AA_TRANSFER_CLASS_2"/>
    <property type="match status" value="1"/>
</dbReference>
<dbReference type="InterPro" id="IPR001917">
    <property type="entry name" value="Aminotrans_II_pyridoxalP_BS"/>
</dbReference>
<evidence type="ECO:0000313" key="6">
    <source>
        <dbReference type="EMBL" id="SVB14774.1"/>
    </source>
</evidence>
<evidence type="ECO:0000256" key="1">
    <source>
        <dbReference type="ARBA" id="ARBA00001933"/>
    </source>
</evidence>
<dbReference type="GO" id="GO:0030170">
    <property type="term" value="F:pyridoxal phosphate binding"/>
    <property type="evidence" value="ECO:0007669"/>
    <property type="project" value="InterPro"/>
</dbReference>
<dbReference type="InterPro" id="IPR015421">
    <property type="entry name" value="PyrdxlP-dep_Trfase_major"/>
</dbReference>
<dbReference type="GO" id="GO:0008483">
    <property type="term" value="F:transaminase activity"/>
    <property type="evidence" value="ECO:0007669"/>
    <property type="project" value="UniProtKB-KW"/>
</dbReference>
<dbReference type="InterPro" id="IPR015422">
    <property type="entry name" value="PyrdxlP-dep_Trfase_small"/>
</dbReference>
<evidence type="ECO:0000256" key="3">
    <source>
        <dbReference type="ARBA" id="ARBA00022679"/>
    </source>
</evidence>
<gene>
    <name evidence="6" type="ORF">METZ01_LOCUS167628</name>
</gene>
<organism evidence="6">
    <name type="scientific">marine metagenome</name>
    <dbReference type="NCBI Taxonomy" id="408172"/>
    <lineage>
        <taxon>unclassified sequences</taxon>
        <taxon>metagenomes</taxon>
        <taxon>ecological metagenomes</taxon>
    </lineage>
</organism>
<comment type="cofactor">
    <cofactor evidence="1">
        <name>pyridoxal 5'-phosphate</name>
        <dbReference type="ChEBI" id="CHEBI:597326"/>
    </cofactor>
</comment>
<evidence type="ECO:0000256" key="2">
    <source>
        <dbReference type="ARBA" id="ARBA00022576"/>
    </source>
</evidence>
<dbReference type="AlphaFoldDB" id="A0A382BM63"/>
<dbReference type="Gene3D" id="3.90.1150.10">
    <property type="entry name" value="Aspartate Aminotransferase, domain 1"/>
    <property type="match status" value="1"/>
</dbReference>
<dbReference type="CDD" id="cd00609">
    <property type="entry name" value="AAT_like"/>
    <property type="match status" value="1"/>
</dbReference>
<dbReference type="InterPro" id="IPR050106">
    <property type="entry name" value="HistidinolP_aminotransfase"/>
</dbReference>
<feature type="domain" description="Aminotransferase class I/classII large" evidence="5">
    <location>
        <begin position="56"/>
        <end position="374"/>
    </location>
</feature>
<keyword evidence="3" id="KW-0808">Transferase</keyword>
<protein>
    <recommendedName>
        <fullName evidence="5">Aminotransferase class I/classII large domain-containing protein</fullName>
    </recommendedName>
</protein>
<dbReference type="InterPro" id="IPR004839">
    <property type="entry name" value="Aminotransferase_I/II_large"/>
</dbReference>
<sequence length="381" mass="41409">MALSRRAFVQQLGRGTAGLASASFIIGHGHEELTALGYEDLALESALQASTGSSDIKLSSNENLRGPSPKVIEVLKQHPSIELGYGYPVLSSRAFSAALAKAHNVEPDNVITATGSGAILQAAQRAYVTDSRPLVSGDPSYMRGAERSIPVRPDLYLDIDAMVDVSVGAGLVFLCNPNNPTSTIHTLAEIEAAVRAIKQRSPDTAILIDEAYIHYSTAPGIGSGDQISLEYPDVFMTRTFSKAFGMAGMRMGYGIGQPETLTKLRQAWGLGSINELQSVAGIAAIEDTAHMEWERQENKRIRDWTLSQFEAMGFDAPASQTNFVFVNIDRPASEFRDACRTHGIRVGRDFPPMENTHARISLGTMENMEQAMEVFKRVLET</sequence>
<dbReference type="SUPFAM" id="SSF53383">
    <property type="entry name" value="PLP-dependent transferases"/>
    <property type="match status" value="1"/>
</dbReference>
<evidence type="ECO:0000259" key="5">
    <source>
        <dbReference type="Pfam" id="PF00155"/>
    </source>
</evidence>
<reference evidence="6" key="1">
    <citation type="submission" date="2018-05" db="EMBL/GenBank/DDBJ databases">
        <authorList>
            <person name="Lanie J.A."/>
            <person name="Ng W.-L."/>
            <person name="Kazmierczak K.M."/>
            <person name="Andrzejewski T.M."/>
            <person name="Davidsen T.M."/>
            <person name="Wayne K.J."/>
            <person name="Tettelin H."/>
            <person name="Glass J.I."/>
            <person name="Rusch D."/>
            <person name="Podicherti R."/>
            <person name="Tsui H.-C.T."/>
            <person name="Winkler M.E."/>
        </authorList>
    </citation>
    <scope>NUCLEOTIDE SEQUENCE</scope>
</reference>
<proteinExistence type="predicted"/>
<dbReference type="PANTHER" id="PTHR43643">
    <property type="entry name" value="HISTIDINOL-PHOSPHATE AMINOTRANSFERASE 2"/>
    <property type="match status" value="1"/>
</dbReference>
<accession>A0A382BM63</accession>